<accession>A0A4R7ZNH8</accession>
<sequence>MKEKLYLHDNVAIINFDLAYPTSMSELLGSRSLGLFAKKYLKHLEKRDPDLHAWVTNGFTMDQATRALSRVFRQLIVMNPDEIDDYYLTDKAKLLEFVEGLYNYWKSHQRFSYTRQRYTGRNASSFVLSDSNFNTLLRSSYRFLEQKLQGRKSGVYRQLQAGTNSAMSTYRARKLAFPETYKAFADIPMIEAVMLRTPMILTTRSNKRTGMFEETDRNPVEYFTGDKSTWFCYPAKVGDLLVHIYFHRDFTCSGVSLANLFELANPEEAQQKPDAIVQFANQDGKDETKFFYDEENDIYVGSVSYMQQAEYFGYMKKMVLTLHNLVMMRRGWLPIHGAFVNITLYDGKRKGIMLMGDSGAGKSESIEALKALGNDVIKDIEVVFDDMGTIHIEDGVPYGQGTEIGAFIRLDDLDPGTPYRDMDRSIFINPDVLNARVITPAAPYSVIARNHKIDLFCYANNYDTDLGMRQIEDMDEAKPIFVEGKRMAKGTTQEVGLSTTYFANPFGPMQKQEVCDPIIDEVFDTLKANNIYVGEIFTHLGLDRGDRDGINVAAQELLKFIQEG</sequence>
<keyword evidence="1" id="KW-0418">Kinase</keyword>
<reference evidence="1 2" key="1">
    <citation type="submission" date="2019-03" db="EMBL/GenBank/DDBJ databases">
        <title>Genomic Encyclopedia of Type Strains, Phase IV (KMG-IV): sequencing the most valuable type-strain genomes for metagenomic binning, comparative biology and taxonomic classification.</title>
        <authorList>
            <person name="Goeker M."/>
        </authorList>
    </citation>
    <scope>NUCLEOTIDE SEQUENCE [LARGE SCALE GENOMIC DNA]</scope>
    <source>
        <strain evidence="1 2">DSM 28867</strain>
    </source>
</reference>
<protein>
    <submittedName>
        <fullName evidence="1">Phosphoenolpyruvate carboxykinase</fullName>
    </submittedName>
</protein>
<dbReference type="RefSeq" id="WP_134169614.1">
    <property type="nucleotide sequence ID" value="NZ_SODD01000019.1"/>
</dbReference>
<comment type="caution">
    <text evidence="1">The sequence shown here is derived from an EMBL/GenBank/DDBJ whole genome shotgun (WGS) entry which is preliminary data.</text>
</comment>
<name>A0A4R7ZNH8_9FIRM</name>
<dbReference type="SUPFAM" id="SSF53795">
    <property type="entry name" value="PEP carboxykinase-like"/>
    <property type="match status" value="1"/>
</dbReference>
<gene>
    <name evidence="1" type="ORF">EDD63_1196</name>
</gene>
<keyword evidence="1" id="KW-0808">Transferase</keyword>
<dbReference type="AlphaFoldDB" id="A0A4R7ZNH8"/>
<evidence type="ECO:0000313" key="1">
    <source>
        <dbReference type="EMBL" id="TDW16840.1"/>
    </source>
</evidence>
<dbReference type="GO" id="GO:0016301">
    <property type="term" value="F:kinase activity"/>
    <property type="evidence" value="ECO:0007669"/>
    <property type="project" value="UniProtKB-KW"/>
</dbReference>
<dbReference type="EMBL" id="SODD01000019">
    <property type="protein sequence ID" value="TDW16840.1"/>
    <property type="molecule type" value="Genomic_DNA"/>
</dbReference>
<keyword evidence="1" id="KW-0670">Pyruvate</keyword>
<dbReference type="OrthoDB" id="7052199at2"/>
<keyword evidence="2" id="KW-1185">Reference proteome</keyword>
<evidence type="ECO:0000313" key="2">
    <source>
        <dbReference type="Proteomes" id="UP000294743"/>
    </source>
</evidence>
<organism evidence="1 2">
    <name type="scientific">Breznakia blatticola</name>
    <dbReference type="NCBI Taxonomy" id="1754012"/>
    <lineage>
        <taxon>Bacteria</taxon>
        <taxon>Bacillati</taxon>
        <taxon>Bacillota</taxon>
        <taxon>Erysipelotrichia</taxon>
        <taxon>Erysipelotrichales</taxon>
        <taxon>Erysipelotrichaceae</taxon>
        <taxon>Breznakia</taxon>
    </lineage>
</organism>
<proteinExistence type="predicted"/>
<dbReference type="Proteomes" id="UP000294743">
    <property type="component" value="Unassembled WGS sequence"/>
</dbReference>